<comment type="caution">
    <text evidence="1">The sequence shown here is derived from an EMBL/GenBank/DDBJ whole genome shotgun (WGS) entry which is preliminary data.</text>
</comment>
<dbReference type="PROSITE" id="PS51257">
    <property type="entry name" value="PROKAR_LIPOPROTEIN"/>
    <property type="match status" value="1"/>
</dbReference>
<dbReference type="AlphaFoldDB" id="A0AA41Y269"/>
<dbReference type="Proteomes" id="UP001163821">
    <property type="component" value="Unassembled WGS sequence"/>
</dbReference>
<accession>A0AA41Y269</accession>
<dbReference type="RefSeq" id="WP_282590714.1">
    <property type="nucleotide sequence ID" value="NZ_JAPAAF010000005.1"/>
</dbReference>
<proteinExistence type="predicted"/>
<evidence type="ECO:0000313" key="2">
    <source>
        <dbReference type="Proteomes" id="UP001163821"/>
    </source>
</evidence>
<reference evidence="1" key="1">
    <citation type="submission" date="2022-10" db="EMBL/GenBank/DDBJ databases">
        <title>Gaoshiqiia sediminis gen. nov., sp. nov., isolated from coastal sediment.</title>
        <authorList>
            <person name="Yu W.X."/>
            <person name="Mu D.S."/>
            <person name="Du J.Z."/>
            <person name="Liang Y.Q."/>
        </authorList>
    </citation>
    <scope>NUCLEOTIDE SEQUENCE</scope>
    <source>
        <strain evidence="1">A06</strain>
    </source>
</reference>
<evidence type="ECO:0008006" key="3">
    <source>
        <dbReference type="Google" id="ProtNLM"/>
    </source>
</evidence>
<gene>
    <name evidence="1" type="ORF">N2K84_05145</name>
</gene>
<keyword evidence="2" id="KW-1185">Reference proteome</keyword>
<evidence type="ECO:0000313" key="1">
    <source>
        <dbReference type="EMBL" id="MCW0482106.1"/>
    </source>
</evidence>
<organism evidence="1 2">
    <name type="scientific">Gaoshiqia sediminis</name>
    <dbReference type="NCBI Taxonomy" id="2986998"/>
    <lineage>
        <taxon>Bacteria</taxon>
        <taxon>Pseudomonadati</taxon>
        <taxon>Bacteroidota</taxon>
        <taxon>Bacteroidia</taxon>
        <taxon>Marinilabiliales</taxon>
        <taxon>Prolixibacteraceae</taxon>
        <taxon>Gaoshiqia</taxon>
    </lineage>
</organism>
<protein>
    <recommendedName>
        <fullName evidence="3">Peptidyl-prolyl cis-trans isomerase</fullName>
    </recommendedName>
</protein>
<name>A0AA41Y269_9BACT</name>
<sequence>MKQNWYLIFLLAAVMSCQQQQPDLTPLAKVGENYLYLEDVKKVLPENLAPADSALWMDDFIKKWVRSELVILNAEQNLTPDQKNVEKELNEYRNSLITYRYKKELMAQKMDTTIRAEEINAYYESHQSAYSLKNIIVKAVYLKIPLEVANPEIIKHLTMDEDPQKLAQLDEYGIQYAKAYDRFNDKWINSSQVLNQIPEEITDEERFLRRNKFIESSDTDYYYFICIRDFRVQGQAAPVEYVEADIRNILLNERKVKFLRNIEDDIYKEGLASNKFKIYNIQK</sequence>
<dbReference type="EMBL" id="JAPAAF010000005">
    <property type="protein sequence ID" value="MCW0482106.1"/>
    <property type="molecule type" value="Genomic_DNA"/>
</dbReference>